<evidence type="ECO:0000313" key="4">
    <source>
        <dbReference type="EMBL" id="QTZ19528.1"/>
    </source>
</evidence>
<evidence type="ECO:0000256" key="1">
    <source>
        <dbReference type="ARBA" id="ARBA00022603"/>
    </source>
</evidence>
<reference evidence="4" key="1">
    <citation type="submission" date="2021-04" db="EMBL/GenBank/DDBJ databases">
        <title>Transcriptome analysis for identification of genes encoding DOXP/MEP, carotenoid and bixin pathway enzymes in seeds of Bixa orellana.</title>
        <authorList>
            <person name="Moreira V.S."/>
            <person name="Soares V.L.F."/>
            <person name="de Souza V.C."/>
            <person name="Goliatt P.V.Z.C."/>
            <person name="Reboucas T.N.H."/>
            <person name="Otoni W.C."/>
            <person name="Costa M.G.C."/>
        </authorList>
    </citation>
    <scope>NUCLEOTIDE SEQUENCE</scope>
    <source>
        <strain evidence="4">C16221_g1_i1_m.102621</strain>
    </source>
</reference>
<sequence>MFAAEDGTVPATFQVIYMTGWREHPSQQKAKRRGSATISFHDIQKQFGNGS</sequence>
<keyword evidence="2" id="KW-0808">Transferase</keyword>
<accession>A0A9Y0ZET2</accession>
<dbReference type="AlphaFoldDB" id="A0A9Y0ZET2"/>
<proteinExistence type="evidence at transcript level"/>
<dbReference type="GO" id="GO:0032981">
    <property type="term" value="P:mitochondrial respiratory chain complex I assembly"/>
    <property type="evidence" value="ECO:0007669"/>
    <property type="project" value="TreeGrafter"/>
</dbReference>
<dbReference type="EMBL" id="MW885402">
    <property type="protein sequence ID" value="QTZ19528.1"/>
    <property type="molecule type" value="mRNA"/>
</dbReference>
<dbReference type="GO" id="GO:0032259">
    <property type="term" value="P:methylation"/>
    <property type="evidence" value="ECO:0007669"/>
    <property type="project" value="UniProtKB-KW"/>
</dbReference>
<evidence type="ECO:0000256" key="3">
    <source>
        <dbReference type="SAM" id="MobiDB-lite"/>
    </source>
</evidence>
<protein>
    <submittedName>
        <fullName evidence="4">Methyltransferase At1g22800 isoform X1</fullName>
    </submittedName>
</protein>
<evidence type="ECO:0000256" key="2">
    <source>
        <dbReference type="ARBA" id="ARBA00022679"/>
    </source>
</evidence>
<keyword evidence="1 4" id="KW-0489">Methyltransferase</keyword>
<dbReference type="PANTHER" id="PTHR13090:SF1">
    <property type="entry name" value="ARGININE-HYDROXYLASE NDUFAF5, MITOCHONDRIAL"/>
    <property type="match status" value="1"/>
</dbReference>
<dbReference type="InterPro" id="IPR050602">
    <property type="entry name" value="Malonyl-ACP_OMT"/>
</dbReference>
<organism evidence="4">
    <name type="scientific">Bixa orellana</name>
    <name type="common">Lipstick tree</name>
    <dbReference type="NCBI Taxonomy" id="66672"/>
    <lineage>
        <taxon>Eukaryota</taxon>
        <taxon>Viridiplantae</taxon>
        <taxon>Streptophyta</taxon>
        <taxon>Embryophyta</taxon>
        <taxon>Tracheophyta</taxon>
        <taxon>Spermatophyta</taxon>
        <taxon>Magnoliopsida</taxon>
        <taxon>eudicotyledons</taxon>
        <taxon>Gunneridae</taxon>
        <taxon>Pentapetalae</taxon>
        <taxon>rosids</taxon>
        <taxon>malvids</taxon>
        <taxon>Malvales</taxon>
        <taxon>Bixaceae</taxon>
        <taxon>Bixa</taxon>
    </lineage>
</organism>
<feature type="region of interest" description="Disordered" evidence="3">
    <location>
        <begin position="24"/>
        <end position="51"/>
    </location>
</feature>
<dbReference type="GO" id="GO:0008168">
    <property type="term" value="F:methyltransferase activity"/>
    <property type="evidence" value="ECO:0007669"/>
    <property type="project" value="UniProtKB-KW"/>
</dbReference>
<name>A0A9Y0ZET2_BIXOR</name>
<dbReference type="PANTHER" id="PTHR13090">
    <property type="entry name" value="ARGININE-HYDROXYLASE NDUFAF5, MITOCHONDRIAL"/>
    <property type="match status" value="1"/>
</dbReference>
<dbReference type="GO" id="GO:0005739">
    <property type="term" value="C:mitochondrion"/>
    <property type="evidence" value="ECO:0007669"/>
    <property type="project" value="TreeGrafter"/>
</dbReference>